<dbReference type="NCBIfam" id="TIGR00182">
    <property type="entry name" value="plsX"/>
    <property type="match status" value="1"/>
</dbReference>
<dbReference type="EC" id="2.3.1.274" evidence="9"/>
<evidence type="ECO:0000256" key="2">
    <source>
        <dbReference type="ARBA" id="ARBA00004496"/>
    </source>
</evidence>
<proteinExistence type="inferred from homology"/>
<dbReference type="AlphaFoldDB" id="A0A6J7DLI4"/>
<dbReference type="SUPFAM" id="SSF53659">
    <property type="entry name" value="Isocitrate/Isopropylmalate dehydrogenase-like"/>
    <property type="match status" value="1"/>
</dbReference>
<sequence>MTLPLALDALGGDHSPHEIVAGARRAVDELGLNVILVGPPDLIGDPMGLEVYPCTEVIGMDEDPAAGVRKKKDSSLVRAAELVRDGKASAMISAGNTGATMAAALLRMGRLPGVVRPCIATPLPNPGRAPTVMVDAGANAECTPEMLVQFAQMASAFSRTRFGIAEPKVGLLSIGEESTKGTPLVKETHQLLAALQGLNFVGNVEGRDLIPSPVDVIVTDGFTGNVALKTLEGSLKFILGKLLEVIGTDEITKEAGNALFPYLLPLVGDLSPETQGGAMLLGLDGICVISHGSSNATAIMNALRVGAEMADAGIVETLRTTIRPIS</sequence>
<dbReference type="GO" id="GO:0008654">
    <property type="term" value="P:phospholipid biosynthetic process"/>
    <property type="evidence" value="ECO:0007669"/>
    <property type="project" value="UniProtKB-KW"/>
</dbReference>
<dbReference type="EMBL" id="CAFBLN010000029">
    <property type="protein sequence ID" value="CAB4871356.1"/>
    <property type="molecule type" value="Genomic_DNA"/>
</dbReference>
<evidence type="ECO:0000256" key="3">
    <source>
        <dbReference type="ARBA" id="ARBA00022490"/>
    </source>
</evidence>
<reference evidence="11" key="1">
    <citation type="submission" date="2020-05" db="EMBL/GenBank/DDBJ databases">
        <authorList>
            <person name="Chiriac C."/>
            <person name="Salcher M."/>
            <person name="Ghai R."/>
            <person name="Kavagutti S V."/>
        </authorList>
    </citation>
    <scope>NUCLEOTIDE SEQUENCE</scope>
</reference>
<dbReference type="GO" id="GO:0006633">
    <property type="term" value="P:fatty acid biosynthetic process"/>
    <property type="evidence" value="ECO:0007669"/>
    <property type="project" value="InterPro"/>
</dbReference>
<evidence type="ECO:0000256" key="9">
    <source>
        <dbReference type="ARBA" id="ARBA00024069"/>
    </source>
</evidence>
<keyword evidence="8" id="KW-1208">Phospholipid metabolism</keyword>
<evidence type="ECO:0000313" key="11">
    <source>
        <dbReference type="EMBL" id="CAB4871356.1"/>
    </source>
</evidence>
<dbReference type="InterPro" id="IPR003664">
    <property type="entry name" value="FA_synthesis"/>
</dbReference>
<dbReference type="Pfam" id="PF02504">
    <property type="entry name" value="FA_synthesis"/>
    <property type="match status" value="1"/>
</dbReference>
<dbReference type="GO" id="GO:0005737">
    <property type="term" value="C:cytoplasm"/>
    <property type="evidence" value="ECO:0007669"/>
    <property type="project" value="UniProtKB-SubCell"/>
</dbReference>
<organism evidence="11">
    <name type="scientific">freshwater metagenome</name>
    <dbReference type="NCBI Taxonomy" id="449393"/>
    <lineage>
        <taxon>unclassified sequences</taxon>
        <taxon>metagenomes</taxon>
        <taxon>ecological metagenomes</taxon>
    </lineage>
</organism>
<comment type="subcellular location">
    <subcellularLocation>
        <location evidence="2">Cytoplasm</location>
    </subcellularLocation>
</comment>
<keyword evidence="7" id="KW-0594">Phospholipid biosynthesis</keyword>
<evidence type="ECO:0000256" key="8">
    <source>
        <dbReference type="ARBA" id="ARBA00023264"/>
    </source>
</evidence>
<keyword evidence="5" id="KW-0808">Transferase</keyword>
<protein>
    <recommendedName>
        <fullName evidence="9">phosphate acyltransferase</fullName>
        <ecNumber evidence="9">2.3.1.274</ecNumber>
    </recommendedName>
</protein>
<name>A0A6J7DLI4_9ZZZZ</name>
<dbReference type="PANTHER" id="PTHR30100">
    <property type="entry name" value="FATTY ACID/PHOSPHOLIPID SYNTHESIS PROTEIN PLSX"/>
    <property type="match status" value="1"/>
</dbReference>
<evidence type="ECO:0000256" key="7">
    <source>
        <dbReference type="ARBA" id="ARBA00023209"/>
    </source>
</evidence>
<dbReference type="PIRSF" id="PIRSF002465">
    <property type="entry name" value="Phsphlp_syn_PlsX"/>
    <property type="match status" value="1"/>
</dbReference>
<keyword evidence="3" id="KW-0963">Cytoplasm</keyword>
<evidence type="ECO:0000256" key="6">
    <source>
        <dbReference type="ARBA" id="ARBA00023098"/>
    </source>
</evidence>
<comment type="catalytic activity">
    <reaction evidence="1">
        <text>a fatty acyl-[ACP] + phosphate = an acyl phosphate + holo-[ACP]</text>
        <dbReference type="Rhea" id="RHEA:42292"/>
        <dbReference type="Rhea" id="RHEA-COMP:9685"/>
        <dbReference type="Rhea" id="RHEA-COMP:14125"/>
        <dbReference type="ChEBI" id="CHEBI:43474"/>
        <dbReference type="ChEBI" id="CHEBI:59918"/>
        <dbReference type="ChEBI" id="CHEBI:64479"/>
        <dbReference type="ChEBI" id="CHEBI:138651"/>
        <dbReference type="EC" id="2.3.1.274"/>
    </reaction>
</comment>
<dbReference type="PANTHER" id="PTHR30100:SF1">
    <property type="entry name" value="PHOSPHATE ACYLTRANSFERASE"/>
    <property type="match status" value="1"/>
</dbReference>
<evidence type="ECO:0000256" key="4">
    <source>
        <dbReference type="ARBA" id="ARBA00022516"/>
    </source>
</evidence>
<evidence type="ECO:0000256" key="5">
    <source>
        <dbReference type="ARBA" id="ARBA00022679"/>
    </source>
</evidence>
<keyword evidence="4" id="KW-0444">Lipid biosynthesis</keyword>
<evidence type="ECO:0000256" key="10">
    <source>
        <dbReference type="ARBA" id="ARBA00046608"/>
    </source>
</evidence>
<comment type="subunit">
    <text evidence="10">Homodimer. Probably interacts with PlsY.</text>
</comment>
<keyword evidence="6" id="KW-0443">Lipid metabolism</keyword>
<dbReference type="HAMAP" id="MF_00019">
    <property type="entry name" value="PlsX"/>
    <property type="match status" value="1"/>
</dbReference>
<gene>
    <name evidence="11" type="ORF">UFOPK3381_00826</name>
</gene>
<dbReference type="GO" id="GO:0043811">
    <property type="term" value="F:phosphate:acyl-[acyl carrier protein] acyltransferase activity"/>
    <property type="evidence" value="ECO:0007669"/>
    <property type="project" value="UniProtKB-EC"/>
</dbReference>
<dbReference type="Gene3D" id="3.40.718.10">
    <property type="entry name" value="Isopropylmalate Dehydrogenase"/>
    <property type="match status" value="1"/>
</dbReference>
<accession>A0A6J7DLI4</accession>
<evidence type="ECO:0000256" key="1">
    <source>
        <dbReference type="ARBA" id="ARBA00001232"/>
    </source>
</evidence>
<dbReference type="InterPro" id="IPR012281">
    <property type="entry name" value="Phospholipid_synth_PlsX-like"/>
</dbReference>